<feature type="transmembrane region" description="Helical" evidence="1">
    <location>
        <begin position="33"/>
        <end position="49"/>
    </location>
</feature>
<accession>A0ABS0FA76</accession>
<evidence type="ECO:0000256" key="1">
    <source>
        <dbReference type="SAM" id="Phobius"/>
    </source>
</evidence>
<dbReference type="EMBL" id="JADPVI010000001">
    <property type="protein sequence ID" value="MBF8456604.1"/>
    <property type="molecule type" value="Genomic_DNA"/>
</dbReference>
<proteinExistence type="predicted"/>
<evidence type="ECO:0000313" key="2">
    <source>
        <dbReference type="EMBL" id="MBF8456604.1"/>
    </source>
</evidence>
<keyword evidence="1" id="KW-0812">Transmembrane</keyword>
<name>A0ABS0FA76_9FLAO</name>
<sequence>MKELILRRERVLHFLSLGLVAVSLFLKDPFQKMGLLVVGILGLLLLSVLKKQKILIIIYIVLLIGAGIFFYFVTGKFKSLSH</sequence>
<organism evidence="2 3">
    <name type="scientific">Kaistella gelatinilytica</name>
    <dbReference type="NCBI Taxonomy" id="2787636"/>
    <lineage>
        <taxon>Bacteria</taxon>
        <taxon>Pseudomonadati</taxon>
        <taxon>Bacteroidota</taxon>
        <taxon>Flavobacteriia</taxon>
        <taxon>Flavobacteriales</taxon>
        <taxon>Weeksellaceae</taxon>
        <taxon>Chryseobacterium group</taxon>
        <taxon>Kaistella</taxon>
    </lineage>
</organism>
<keyword evidence="1" id="KW-1133">Transmembrane helix</keyword>
<keyword evidence="1" id="KW-0472">Membrane</keyword>
<protein>
    <submittedName>
        <fullName evidence="2">Uncharacterized protein</fullName>
    </submittedName>
</protein>
<feature type="transmembrane region" description="Helical" evidence="1">
    <location>
        <begin position="12"/>
        <end position="27"/>
    </location>
</feature>
<dbReference type="RefSeq" id="WP_196079109.1">
    <property type="nucleotide sequence ID" value="NZ_JADPVI010000001.1"/>
</dbReference>
<dbReference type="Proteomes" id="UP000660070">
    <property type="component" value="Unassembled WGS sequence"/>
</dbReference>
<gene>
    <name evidence="2" type="ORF">IV494_05355</name>
</gene>
<reference evidence="2 3" key="1">
    <citation type="submission" date="2020-11" db="EMBL/GenBank/DDBJ databases">
        <title>Kaistella gelatinilytica sp. nov., a flavobacterium isolated from Antarctic Soil.</title>
        <authorList>
            <person name="Li J."/>
        </authorList>
    </citation>
    <scope>NUCLEOTIDE SEQUENCE [LARGE SCALE GENOMIC DNA]</scope>
    <source>
        <strain evidence="2 3">G5-32</strain>
    </source>
</reference>
<comment type="caution">
    <text evidence="2">The sequence shown here is derived from an EMBL/GenBank/DDBJ whole genome shotgun (WGS) entry which is preliminary data.</text>
</comment>
<evidence type="ECO:0000313" key="3">
    <source>
        <dbReference type="Proteomes" id="UP000660070"/>
    </source>
</evidence>
<feature type="transmembrane region" description="Helical" evidence="1">
    <location>
        <begin position="56"/>
        <end position="74"/>
    </location>
</feature>
<keyword evidence="3" id="KW-1185">Reference proteome</keyword>